<evidence type="ECO:0000313" key="2">
    <source>
        <dbReference type="Proteomes" id="UP000192472"/>
    </source>
</evidence>
<keyword evidence="2" id="KW-1185">Reference proteome</keyword>
<evidence type="ECO:0000313" key="1">
    <source>
        <dbReference type="EMBL" id="SMD32703.1"/>
    </source>
</evidence>
<proteinExistence type="predicted"/>
<reference evidence="1 2" key="1">
    <citation type="submission" date="2017-04" db="EMBL/GenBank/DDBJ databases">
        <authorList>
            <person name="Afonso C.L."/>
            <person name="Miller P.J."/>
            <person name="Scott M.A."/>
            <person name="Spackman E."/>
            <person name="Goraichik I."/>
            <person name="Dimitrov K.M."/>
            <person name="Suarez D.L."/>
            <person name="Swayne D.E."/>
        </authorList>
    </citation>
    <scope>NUCLEOTIDE SEQUENCE [LARGE SCALE GENOMIC DNA]</scope>
    <source>
        <strain evidence="1 2">DSM 26133</strain>
    </source>
</reference>
<protein>
    <submittedName>
        <fullName evidence="1">Uncharacterized protein</fullName>
    </submittedName>
</protein>
<dbReference type="EMBL" id="FWYF01000001">
    <property type="protein sequence ID" value="SMD32703.1"/>
    <property type="molecule type" value="Genomic_DNA"/>
</dbReference>
<dbReference type="InterPro" id="IPR053825">
    <property type="entry name" value="DUF7009"/>
</dbReference>
<dbReference type="Proteomes" id="UP000192472">
    <property type="component" value="Unassembled WGS sequence"/>
</dbReference>
<name>A0A1W2G7T5_REIFA</name>
<dbReference type="Pfam" id="PF22668">
    <property type="entry name" value="DUF7009"/>
    <property type="match status" value="1"/>
</dbReference>
<dbReference type="RefSeq" id="WP_084371350.1">
    <property type="nucleotide sequence ID" value="NZ_FWYF01000001.1"/>
</dbReference>
<dbReference type="AlphaFoldDB" id="A0A1W2G7T5"/>
<dbReference type="STRING" id="692418.SAMN04488029_1054"/>
<sequence length="118" mass="13121">MKIRINGNFVRLRLSQSEVDQFASEKQVGDAIQFGSRALTYQLVSSSDLNEVSVDFDGANISILVPNNLGKQWTDTDLVGFENANQTNVRILVEKDFQCLHKRSGEDESDNFPNPAAS</sequence>
<accession>A0A1W2G7T5</accession>
<organism evidence="1 2">
    <name type="scientific">Reichenbachiella faecimaris</name>
    <dbReference type="NCBI Taxonomy" id="692418"/>
    <lineage>
        <taxon>Bacteria</taxon>
        <taxon>Pseudomonadati</taxon>
        <taxon>Bacteroidota</taxon>
        <taxon>Cytophagia</taxon>
        <taxon>Cytophagales</taxon>
        <taxon>Reichenbachiellaceae</taxon>
        <taxon>Reichenbachiella</taxon>
    </lineage>
</organism>
<dbReference type="OrthoDB" id="7060517at2"/>
<gene>
    <name evidence="1" type="ORF">SAMN04488029_1054</name>
</gene>